<evidence type="ECO:0000256" key="1">
    <source>
        <dbReference type="SAM" id="Phobius"/>
    </source>
</evidence>
<keyword evidence="1" id="KW-1133">Transmembrane helix</keyword>
<evidence type="ECO:0000313" key="2">
    <source>
        <dbReference type="EMBL" id="CDG84785.1"/>
    </source>
</evidence>
<reference evidence="2 3" key="1">
    <citation type="journal article" date="2015" name="Genome Announc.">
        <title>Genome Sequence of Mushroom Soft-Rot Pathogen Janthinobacterium agaricidamnosum.</title>
        <authorList>
            <person name="Graupner K."/>
            <person name="Lackner G."/>
            <person name="Hertweck C."/>
        </authorList>
    </citation>
    <scope>NUCLEOTIDE SEQUENCE [LARGE SCALE GENOMIC DNA]</scope>
    <source>
        <strain evidence="3">NBRC 102515 / DSM 9628</strain>
    </source>
</reference>
<dbReference type="KEGG" id="jag:GJA_4175"/>
<feature type="transmembrane region" description="Helical" evidence="1">
    <location>
        <begin position="6"/>
        <end position="25"/>
    </location>
</feature>
<sequence>MMHLLTFGLMGLVTYLTWIGGYFALRNRTLSPRAKAVMQAAPG</sequence>
<dbReference type="InterPro" id="IPR008407">
    <property type="entry name" value="Brnchd-chn_aa_trnsp_AzlD"/>
</dbReference>
<name>W0VAX4_9BURK</name>
<dbReference type="Proteomes" id="UP000027604">
    <property type="component" value="Chromosome I"/>
</dbReference>
<keyword evidence="1" id="KW-0812">Transmembrane</keyword>
<dbReference type="AlphaFoldDB" id="W0VAX4"/>
<dbReference type="Pfam" id="PF05437">
    <property type="entry name" value="AzlD"/>
    <property type="match status" value="1"/>
</dbReference>
<dbReference type="STRING" id="1349767.GJA_4175"/>
<keyword evidence="1" id="KW-0472">Membrane</keyword>
<organism evidence="2 3">
    <name type="scientific">Janthinobacterium agaricidamnosum NBRC 102515 = DSM 9628</name>
    <dbReference type="NCBI Taxonomy" id="1349767"/>
    <lineage>
        <taxon>Bacteria</taxon>
        <taxon>Pseudomonadati</taxon>
        <taxon>Pseudomonadota</taxon>
        <taxon>Betaproteobacteria</taxon>
        <taxon>Burkholderiales</taxon>
        <taxon>Oxalobacteraceae</taxon>
        <taxon>Janthinobacterium</taxon>
    </lineage>
</organism>
<gene>
    <name evidence="2" type="ORF">GJA_4175</name>
</gene>
<proteinExistence type="predicted"/>
<dbReference type="EMBL" id="HG322949">
    <property type="protein sequence ID" value="CDG84785.1"/>
    <property type="molecule type" value="Genomic_DNA"/>
</dbReference>
<dbReference type="HOGENOM" id="CLU_3234702_0_0_4"/>
<dbReference type="PATRIC" id="fig|1349767.4.peg.750"/>
<keyword evidence="3" id="KW-1185">Reference proteome</keyword>
<evidence type="ECO:0000313" key="3">
    <source>
        <dbReference type="Proteomes" id="UP000027604"/>
    </source>
</evidence>
<accession>W0VAX4</accession>
<protein>
    <submittedName>
        <fullName evidence="2">Putative membrane protein</fullName>
    </submittedName>
</protein>